<feature type="non-terminal residue" evidence="1">
    <location>
        <position position="32"/>
    </location>
</feature>
<organism evidence="1 2">
    <name type="scientific">Allacma fusca</name>
    <dbReference type="NCBI Taxonomy" id="39272"/>
    <lineage>
        <taxon>Eukaryota</taxon>
        <taxon>Metazoa</taxon>
        <taxon>Ecdysozoa</taxon>
        <taxon>Arthropoda</taxon>
        <taxon>Hexapoda</taxon>
        <taxon>Collembola</taxon>
        <taxon>Symphypleona</taxon>
        <taxon>Sminthuridae</taxon>
        <taxon>Allacma</taxon>
    </lineage>
</organism>
<evidence type="ECO:0000313" key="1">
    <source>
        <dbReference type="EMBL" id="CAG7732061.1"/>
    </source>
</evidence>
<accession>A0A8J2KB75</accession>
<dbReference type="AlphaFoldDB" id="A0A8J2KB75"/>
<comment type="caution">
    <text evidence="1">The sequence shown here is derived from an EMBL/GenBank/DDBJ whole genome shotgun (WGS) entry which is preliminary data.</text>
</comment>
<reference evidence="1" key="1">
    <citation type="submission" date="2021-06" db="EMBL/GenBank/DDBJ databases">
        <authorList>
            <person name="Hodson N. C."/>
            <person name="Mongue J. A."/>
            <person name="Jaron S. K."/>
        </authorList>
    </citation>
    <scope>NUCLEOTIDE SEQUENCE</scope>
</reference>
<sequence length="32" mass="3778">MMESRVNMLIGNDRENCDGKVRKFSIPKWLPL</sequence>
<name>A0A8J2KB75_9HEXA</name>
<evidence type="ECO:0000313" key="2">
    <source>
        <dbReference type="Proteomes" id="UP000708208"/>
    </source>
</evidence>
<feature type="non-terminal residue" evidence="1">
    <location>
        <position position="1"/>
    </location>
</feature>
<gene>
    <name evidence="1" type="ORF">AFUS01_LOCUS20600</name>
</gene>
<protein>
    <submittedName>
        <fullName evidence="1">Uncharacterized protein</fullName>
    </submittedName>
</protein>
<dbReference type="EMBL" id="CAJVCH010224150">
    <property type="protein sequence ID" value="CAG7732061.1"/>
    <property type="molecule type" value="Genomic_DNA"/>
</dbReference>
<keyword evidence="2" id="KW-1185">Reference proteome</keyword>
<proteinExistence type="predicted"/>
<dbReference type="Proteomes" id="UP000708208">
    <property type="component" value="Unassembled WGS sequence"/>
</dbReference>